<reference evidence="3" key="1">
    <citation type="journal article" date="2019" name="Syst. Appl. Microbiol.">
        <title>Flavobacterium circumlabens sp. nov. and Flavobacterium cupreum sp. nov., two psychrotrophic species isolated from Antarctic environmental samples.</title>
        <authorList>
            <person name="Kralova S."/>
            <person name="Busse H.-J."/>
            <person name="Svec P."/>
            <person name="Maslanova I."/>
            <person name="Stankova E."/>
            <person name="Bartak M."/>
            <person name="Sedlacek I."/>
        </authorList>
    </citation>
    <scope>NUCLEOTIDE SEQUENCE [LARGE SCALE GENOMIC DNA]</scope>
    <source>
        <strain evidence="3">CCM 8825</strain>
    </source>
</reference>
<dbReference type="EMBL" id="QWDM01000009">
    <property type="protein sequence ID" value="RUT69476.1"/>
    <property type="molecule type" value="Genomic_DNA"/>
</dbReference>
<keyword evidence="1" id="KW-0732">Signal</keyword>
<evidence type="ECO:0000313" key="3">
    <source>
        <dbReference type="Proteomes" id="UP000288102"/>
    </source>
</evidence>
<sequence length="220" mass="25647">MVKFKLKKYIISLIIVFSTSACKKESIFFTFDRSKKIELTNTADNKSDKYCFKIVQNILKAGLVNKNETDSYYFRIMKDELLQNSIIKEKDYFKSIEKFYQDTFFSESYILEKHNIQYLILIGQSHGATGIGVDYWNYECYILSDGNKIIRFSSLAKTPYSVLFDNEKLRYIKVDDNYPRPASGILSLNYYPVIGSLYSENGGLLKQIEYDCKKHVKTGN</sequence>
<accession>A0A434A551</accession>
<evidence type="ECO:0000313" key="2">
    <source>
        <dbReference type="EMBL" id="RUT69476.1"/>
    </source>
</evidence>
<feature type="chain" id="PRO_5019518075" description="Lipoprotein" evidence="1">
    <location>
        <begin position="24"/>
        <end position="220"/>
    </location>
</feature>
<dbReference type="PROSITE" id="PS51257">
    <property type="entry name" value="PROKAR_LIPOPROTEIN"/>
    <property type="match status" value="1"/>
</dbReference>
<feature type="signal peptide" evidence="1">
    <location>
        <begin position="1"/>
        <end position="23"/>
    </location>
</feature>
<evidence type="ECO:0000256" key="1">
    <source>
        <dbReference type="SAM" id="SignalP"/>
    </source>
</evidence>
<dbReference type="RefSeq" id="WP_127339148.1">
    <property type="nucleotide sequence ID" value="NZ_QWDM01000009.1"/>
</dbReference>
<name>A0A434A551_9FLAO</name>
<evidence type="ECO:0008006" key="4">
    <source>
        <dbReference type="Google" id="ProtNLM"/>
    </source>
</evidence>
<proteinExistence type="predicted"/>
<dbReference type="OrthoDB" id="9979749at2"/>
<comment type="caution">
    <text evidence="2">The sequence shown here is derived from an EMBL/GenBank/DDBJ whole genome shotgun (WGS) entry which is preliminary data.</text>
</comment>
<organism evidence="2 3">
    <name type="scientific">Flavobacterium cupreum</name>
    <dbReference type="NCBI Taxonomy" id="2133766"/>
    <lineage>
        <taxon>Bacteria</taxon>
        <taxon>Pseudomonadati</taxon>
        <taxon>Bacteroidota</taxon>
        <taxon>Flavobacteriia</taxon>
        <taxon>Flavobacteriales</taxon>
        <taxon>Flavobacteriaceae</taxon>
        <taxon>Flavobacterium</taxon>
    </lineage>
</organism>
<gene>
    <name evidence="2" type="ORF">D0817_14940</name>
</gene>
<dbReference type="AlphaFoldDB" id="A0A434A551"/>
<keyword evidence="3" id="KW-1185">Reference proteome</keyword>
<protein>
    <recommendedName>
        <fullName evidence="4">Lipoprotein</fullName>
    </recommendedName>
</protein>
<dbReference type="Proteomes" id="UP000288102">
    <property type="component" value="Unassembled WGS sequence"/>
</dbReference>